<proteinExistence type="predicted"/>
<keyword evidence="2" id="KW-1185">Reference proteome</keyword>
<evidence type="ECO:0000313" key="1">
    <source>
        <dbReference type="EMBL" id="KAG0010336.1"/>
    </source>
</evidence>
<name>A0A9P6SY85_9FUNG</name>
<protein>
    <submittedName>
        <fullName evidence="1">Uncharacterized protein</fullName>
    </submittedName>
</protein>
<accession>A0A9P6SY85</accession>
<comment type="caution">
    <text evidence="1">The sequence shown here is derived from an EMBL/GenBank/DDBJ whole genome shotgun (WGS) entry which is preliminary data.</text>
</comment>
<sequence length="74" mass="7764">GHSSLDQALPGVVLEIVVSTVGHVRIGIPMAGINLSYTVIPTEAPPETKVFKAPQVIPAPPDTPIMSILLRLAE</sequence>
<evidence type="ECO:0000313" key="2">
    <source>
        <dbReference type="Proteomes" id="UP000703661"/>
    </source>
</evidence>
<organism evidence="1 2">
    <name type="scientific">Entomortierella chlamydospora</name>
    <dbReference type="NCBI Taxonomy" id="101097"/>
    <lineage>
        <taxon>Eukaryota</taxon>
        <taxon>Fungi</taxon>
        <taxon>Fungi incertae sedis</taxon>
        <taxon>Mucoromycota</taxon>
        <taxon>Mortierellomycotina</taxon>
        <taxon>Mortierellomycetes</taxon>
        <taxon>Mortierellales</taxon>
        <taxon>Mortierellaceae</taxon>
        <taxon>Entomortierella</taxon>
    </lineage>
</organism>
<gene>
    <name evidence="1" type="ORF">BGZ80_001578</name>
</gene>
<reference evidence="1" key="1">
    <citation type="journal article" date="2020" name="Fungal Divers.">
        <title>Resolving the Mortierellaceae phylogeny through synthesis of multi-gene phylogenetics and phylogenomics.</title>
        <authorList>
            <person name="Vandepol N."/>
            <person name="Liber J."/>
            <person name="Desiro A."/>
            <person name="Na H."/>
            <person name="Kennedy M."/>
            <person name="Barry K."/>
            <person name="Grigoriev I.V."/>
            <person name="Miller A.N."/>
            <person name="O'Donnell K."/>
            <person name="Stajich J.E."/>
            <person name="Bonito G."/>
        </authorList>
    </citation>
    <scope>NUCLEOTIDE SEQUENCE</scope>
    <source>
        <strain evidence="1">NRRL 2769</strain>
    </source>
</reference>
<feature type="non-terminal residue" evidence="1">
    <location>
        <position position="1"/>
    </location>
</feature>
<dbReference type="OrthoDB" id="10387014at2759"/>
<dbReference type="Proteomes" id="UP000703661">
    <property type="component" value="Unassembled WGS sequence"/>
</dbReference>
<dbReference type="AlphaFoldDB" id="A0A9P6SY85"/>
<dbReference type="EMBL" id="JAAAID010001362">
    <property type="protein sequence ID" value="KAG0010336.1"/>
    <property type="molecule type" value="Genomic_DNA"/>
</dbReference>